<feature type="compositionally biased region" description="Basic and acidic residues" evidence="1">
    <location>
        <begin position="30"/>
        <end position="64"/>
    </location>
</feature>
<dbReference type="EMBL" id="JAPDRK010000003">
    <property type="protein sequence ID" value="KAJ9614183.1"/>
    <property type="molecule type" value="Genomic_DNA"/>
</dbReference>
<evidence type="ECO:0000313" key="4">
    <source>
        <dbReference type="Proteomes" id="UP001172673"/>
    </source>
</evidence>
<dbReference type="AlphaFoldDB" id="A0AA39CNF3"/>
<dbReference type="GO" id="GO:0003723">
    <property type="term" value="F:RNA binding"/>
    <property type="evidence" value="ECO:0007669"/>
    <property type="project" value="TreeGrafter"/>
</dbReference>
<reference evidence="3" key="1">
    <citation type="submission" date="2022-10" db="EMBL/GenBank/DDBJ databases">
        <title>Culturing micro-colonial fungi from biological soil crusts in the Mojave desert and describing Neophaeococcomyces mojavensis, and introducing the new genera and species Taxawa tesnikishii.</title>
        <authorList>
            <person name="Kurbessoian T."/>
            <person name="Stajich J.E."/>
        </authorList>
    </citation>
    <scope>NUCLEOTIDE SEQUENCE</scope>
    <source>
        <strain evidence="3">TK_41</strain>
    </source>
</reference>
<dbReference type="PANTHER" id="PTHR22959">
    <property type="entry name" value="PYM PROTEIN"/>
    <property type="match status" value="1"/>
</dbReference>
<dbReference type="PANTHER" id="PTHR22959:SF0">
    <property type="entry name" value="PARTNER OF Y14 AND MAGO"/>
    <property type="match status" value="1"/>
</dbReference>
<proteinExistence type="predicted"/>
<dbReference type="Proteomes" id="UP001172673">
    <property type="component" value="Unassembled WGS sequence"/>
</dbReference>
<evidence type="ECO:0000256" key="1">
    <source>
        <dbReference type="SAM" id="MobiDB-lite"/>
    </source>
</evidence>
<sequence>MSRPNPDIPHSNKSGIQTTADGDSYIPSSKRADGSTRKEIKVRPGYRPPEDVETYKNRSAEAWKGRGQGGIPGADPLAPVKEEGPAKSKNAKRREAAKRKLADTSTGAGYDDLTSAMQKTEISGPDERTKTWHDPSKLATNDQAVADADAEQQKKIRNQLKKLRAVHELKEKKAAGEKLSPDQIMKISKEGELLRDLKKLGYDGPEIQADVAESSSEATQSKKAAG</sequence>
<evidence type="ECO:0000259" key="2">
    <source>
        <dbReference type="SMART" id="SM01273"/>
    </source>
</evidence>
<feature type="region of interest" description="Disordered" evidence="1">
    <location>
        <begin position="1"/>
        <end position="138"/>
    </location>
</feature>
<dbReference type="InterPro" id="IPR036348">
    <property type="entry name" value="WIBG_N_sf"/>
</dbReference>
<comment type="caution">
    <text evidence="3">The sequence shown here is derived from an EMBL/GenBank/DDBJ whole genome shotgun (WGS) entry which is preliminary data.</text>
</comment>
<dbReference type="SUPFAM" id="SSF101931">
    <property type="entry name" value="Pym (Within the bgcn gene intron protein, WIBG), N-terminal domain"/>
    <property type="match status" value="1"/>
</dbReference>
<feature type="domain" description="WIBG Mago-binding" evidence="2">
    <location>
        <begin position="22"/>
        <end position="48"/>
    </location>
</feature>
<organism evidence="3 4">
    <name type="scientific">Cladophialophora chaetospira</name>
    <dbReference type="NCBI Taxonomy" id="386627"/>
    <lineage>
        <taxon>Eukaryota</taxon>
        <taxon>Fungi</taxon>
        <taxon>Dikarya</taxon>
        <taxon>Ascomycota</taxon>
        <taxon>Pezizomycotina</taxon>
        <taxon>Eurotiomycetes</taxon>
        <taxon>Chaetothyriomycetidae</taxon>
        <taxon>Chaetothyriales</taxon>
        <taxon>Herpotrichiellaceae</taxon>
        <taxon>Cladophialophora</taxon>
    </lineage>
</organism>
<accession>A0AA39CNF3</accession>
<dbReference type="GO" id="GO:1903259">
    <property type="term" value="P:exon-exon junction complex disassembly"/>
    <property type="evidence" value="ECO:0007669"/>
    <property type="project" value="InterPro"/>
</dbReference>
<dbReference type="SMART" id="SM01273">
    <property type="entry name" value="Mago-bind"/>
    <property type="match status" value="1"/>
</dbReference>
<feature type="compositionally biased region" description="Basic and acidic residues" evidence="1">
    <location>
        <begin position="125"/>
        <end position="136"/>
    </location>
</feature>
<evidence type="ECO:0000313" key="3">
    <source>
        <dbReference type="EMBL" id="KAJ9614183.1"/>
    </source>
</evidence>
<gene>
    <name evidence="3" type="ORF">H2200_002319</name>
</gene>
<dbReference type="InterPro" id="IPR039333">
    <property type="entry name" value="PYM1"/>
</dbReference>
<protein>
    <recommendedName>
        <fullName evidence="2">WIBG Mago-binding domain-containing protein</fullName>
    </recommendedName>
</protein>
<name>A0AA39CNF3_9EURO</name>
<feature type="compositionally biased region" description="Basic residues" evidence="1">
    <location>
        <begin position="89"/>
        <end position="99"/>
    </location>
</feature>
<dbReference type="InterPro" id="IPR015362">
    <property type="entry name" value="WIBG_mago-bd"/>
</dbReference>
<feature type="compositionally biased region" description="Polar residues" evidence="1">
    <location>
        <begin position="11"/>
        <end position="21"/>
    </location>
</feature>
<dbReference type="GO" id="GO:0035145">
    <property type="term" value="C:exon-exon junction complex"/>
    <property type="evidence" value="ECO:0007669"/>
    <property type="project" value="TreeGrafter"/>
</dbReference>
<dbReference type="GO" id="GO:0005737">
    <property type="term" value="C:cytoplasm"/>
    <property type="evidence" value="ECO:0007669"/>
    <property type="project" value="TreeGrafter"/>
</dbReference>
<dbReference type="Pfam" id="PF09282">
    <property type="entry name" value="Mago-bind"/>
    <property type="match status" value="1"/>
</dbReference>
<keyword evidence="4" id="KW-1185">Reference proteome</keyword>